<dbReference type="EMBL" id="JASBWV010000004">
    <property type="protein sequence ID" value="KAJ9126737.1"/>
    <property type="molecule type" value="Genomic_DNA"/>
</dbReference>
<protein>
    <submittedName>
        <fullName evidence="1">Uncharacterized protein</fullName>
    </submittedName>
</protein>
<sequence>MTASQQSSQADYATQAYKQVIKPGDLPVVSFRVVEDDDEEPSAFERRTKSDKVQLNLQLLKSYGYNVSEEDFTLDDHYIRHVEPIEVELANQVEYDMDEQDREWLDVANEERHRAGLDRMSYELFEIVMDKLEKEWFDLASRLSVKRIPAKNNNLSNEDSRCAVCDDGEGENSNAIVFCDGCNLAVHQDCYGVPYIPEGQWLCRKCTVEPENPVDCIFCPNEGGAYKQTNKGAWAHLLCAIWIPEVGVSNSVYMEPIEGVETIPKSRWKLADRLDNLANEGEQGFEKTNRLAGLSQREEYSVPSSNDRTKSRKQKGLQNELLNSISKSKGSIPFSLVGKGSGAAQATTKSARAHAKSYTSGPPLVPAIIVTKLFQYVQRVKLRRMREYVEKICRYWSLKREARRGAPLLKRLYLEPWTASNQSKEQTDAEKARRLEYLIKVRNDLERVRMLAELVRKREQEKLRQAQILRDFVRQAIFPLDGALKVAFEKIMHMDRSELFMHPVSRIEVPDYYDTVKHPMHWKAIEKKLAEHTYITVAEFLDDISLVFDNAMLYNPPGNPFHKLAARIKKASVPVYSSLIEEVRTLGAFSTTDTPQDMCLVASEASLRALREPGRKENTILLDELFAYEFEPPRPPTPPPKPKRKIDRAEYLARKEARAAKYDGPRIPGRSTRHTVALGIDQLLSAGTPAAVLGDGSSQVTPRGKRSRTQELRGNASSDIAEREPTEGRKPTRGRGRSRLHSESTNLSASVSNESAGTGSSSVVPLTRPQRGVAGKETYSPLGPKERRARDKRMAMELVVDNLDSRDDFKRFNVGWVLPEGTKRGGRRDRLLDSLTDVVPSRTRTNQRTTSASSSSEIQVSKDLSRGATADQRDLSDAHTKSRQLSPALSTTSTLSDLSELSDLPSSQGGEEEVSEPAVPGHRPMSQSTSIDLDAIDGPATDKVRKRAQESDSDYAGPSKAKRARLHVKLATKSGKINRGISQETVSKVVTPTDSELSTLSHKDKDQHEDAQRPEEPRDTTQDDDDLTDDAEPDEDEERDERLASLRGTNGTTAIGRWLDPYPDGTLVKGFPYYPAEVVNAEQDYDEIGDRVWALKPKIAGNERVWLVRFYDKTKSYAWVTQGYLANLGDDQDMDDAFLNGKDKSGAGSFKNVSTKKAVRKAYEQAKAEMEV</sequence>
<proteinExistence type="predicted"/>
<organism evidence="1 2">
    <name type="scientific">Naganishia onofrii</name>
    <dbReference type="NCBI Taxonomy" id="1851511"/>
    <lineage>
        <taxon>Eukaryota</taxon>
        <taxon>Fungi</taxon>
        <taxon>Dikarya</taxon>
        <taxon>Basidiomycota</taxon>
        <taxon>Agaricomycotina</taxon>
        <taxon>Tremellomycetes</taxon>
        <taxon>Filobasidiales</taxon>
        <taxon>Filobasidiaceae</taxon>
        <taxon>Naganishia</taxon>
    </lineage>
</organism>
<gene>
    <name evidence="1" type="ORF">QFC24_001768</name>
</gene>
<evidence type="ECO:0000313" key="1">
    <source>
        <dbReference type="EMBL" id="KAJ9126737.1"/>
    </source>
</evidence>
<keyword evidence="2" id="KW-1185">Reference proteome</keyword>
<name>A0ACC2XVR1_9TREE</name>
<accession>A0ACC2XVR1</accession>
<reference evidence="1" key="1">
    <citation type="submission" date="2023-04" db="EMBL/GenBank/DDBJ databases">
        <title>Draft Genome sequencing of Naganishia species isolated from polar environments using Oxford Nanopore Technology.</title>
        <authorList>
            <person name="Leo P."/>
            <person name="Venkateswaran K."/>
        </authorList>
    </citation>
    <scope>NUCLEOTIDE SEQUENCE</scope>
    <source>
        <strain evidence="1">DBVPG 5303</strain>
    </source>
</reference>
<evidence type="ECO:0000313" key="2">
    <source>
        <dbReference type="Proteomes" id="UP001234202"/>
    </source>
</evidence>
<comment type="caution">
    <text evidence="1">The sequence shown here is derived from an EMBL/GenBank/DDBJ whole genome shotgun (WGS) entry which is preliminary data.</text>
</comment>
<dbReference type="Proteomes" id="UP001234202">
    <property type="component" value="Unassembled WGS sequence"/>
</dbReference>